<dbReference type="SUPFAM" id="SSF53335">
    <property type="entry name" value="S-adenosyl-L-methionine-dependent methyltransferases"/>
    <property type="match status" value="1"/>
</dbReference>
<evidence type="ECO:0000256" key="1">
    <source>
        <dbReference type="SAM" id="MobiDB-lite"/>
    </source>
</evidence>
<dbReference type="PANTHER" id="PTHR45904">
    <property type="entry name" value="TRNA (URACIL-5-)-METHYLTRANSFERASE"/>
    <property type="match status" value="1"/>
</dbReference>
<dbReference type="InterPro" id="IPR045850">
    <property type="entry name" value="TRM2_met"/>
</dbReference>
<feature type="region of interest" description="Disordered" evidence="1">
    <location>
        <begin position="806"/>
        <end position="839"/>
    </location>
</feature>
<feature type="compositionally biased region" description="Basic and acidic residues" evidence="1">
    <location>
        <begin position="984"/>
        <end position="998"/>
    </location>
</feature>
<organism evidence="2 3">
    <name type="scientific">Cryptotermes secundus</name>
    <dbReference type="NCBI Taxonomy" id="105785"/>
    <lineage>
        <taxon>Eukaryota</taxon>
        <taxon>Metazoa</taxon>
        <taxon>Ecdysozoa</taxon>
        <taxon>Arthropoda</taxon>
        <taxon>Hexapoda</taxon>
        <taxon>Insecta</taxon>
        <taxon>Pterygota</taxon>
        <taxon>Neoptera</taxon>
        <taxon>Polyneoptera</taxon>
        <taxon>Dictyoptera</taxon>
        <taxon>Blattodea</taxon>
        <taxon>Blattoidea</taxon>
        <taxon>Termitoidae</taxon>
        <taxon>Kalotermitidae</taxon>
        <taxon>Cryptotermitinae</taxon>
        <taxon>Cryptotermes</taxon>
    </lineage>
</organism>
<protein>
    <submittedName>
        <fullName evidence="2">Uncharacterized protein</fullName>
    </submittedName>
</protein>
<reference evidence="2 3" key="1">
    <citation type="submission" date="2017-12" db="EMBL/GenBank/DDBJ databases">
        <title>Hemimetabolous genomes reveal molecular basis of termite eusociality.</title>
        <authorList>
            <person name="Harrison M.C."/>
            <person name="Jongepier E."/>
            <person name="Robertson H.M."/>
            <person name="Arning N."/>
            <person name="Bitard-Feildel T."/>
            <person name="Chao H."/>
            <person name="Childers C.P."/>
            <person name="Dinh H."/>
            <person name="Doddapaneni H."/>
            <person name="Dugan S."/>
            <person name="Gowin J."/>
            <person name="Greiner C."/>
            <person name="Han Y."/>
            <person name="Hu H."/>
            <person name="Hughes D.S.T."/>
            <person name="Huylmans A.-K."/>
            <person name="Kemena C."/>
            <person name="Kremer L.P.M."/>
            <person name="Lee S.L."/>
            <person name="Lopez-Ezquerra A."/>
            <person name="Mallet L."/>
            <person name="Monroy-Kuhn J.M."/>
            <person name="Moser A."/>
            <person name="Murali S.C."/>
            <person name="Muzny D.M."/>
            <person name="Otani S."/>
            <person name="Piulachs M.-D."/>
            <person name="Poelchau M."/>
            <person name="Qu J."/>
            <person name="Schaub F."/>
            <person name="Wada-Katsumata A."/>
            <person name="Worley K.C."/>
            <person name="Xie Q."/>
            <person name="Ylla G."/>
            <person name="Poulsen M."/>
            <person name="Gibbs R.A."/>
            <person name="Schal C."/>
            <person name="Richards S."/>
            <person name="Belles X."/>
            <person name="Korb J."/>
            <person name="Bornberg-Bauer E."/>
        </authorList>
    </citation>
    <scope>NUCLEOTIDE SEQUENCE [LARGE SCALE GENOMIC DNA]</scope>
    <source>
        <tissue evidence="2">Whole body</tissue>
    </source>
</reference>
<sequence>IAQKTKDVHLKLDQLAKLLRESYPRYSGLIVCREIKNGGLLCPLNRLKECPSNERFGNRCKFSIGTDKETGQLAVGFPAGCGYVKKISSVKHNFPPHVVEAAQVFEKAIHAFEKTLKDSEGKYQYQFLHSLVIRTNLTRELMVLVFVRCSQDLAAGRIKLLNKELKEFFENGEGKKCRVVSVYTRVTTSLNSEQKLVMGSPYLEETVVGLKFHLLPTMHFWNNSRAAEMVCKGVEELLVPTKRICVVEVGYGFGLVGLHLSRVAGEVLSVVSQQSVEEAQKNATRNKITNCHYFSGNIEAVLLEVAKKIGYKKACVVMICSANPRTTSTITMKAIRKIEKVRRLVIVTEMFNSRFNPIVALCNPSSEKGMGNPFFPVRAVPVDTVPNAEGYVLMILMERMGLPIPKSLRPPKSDPAIHWTEKGSDSHSAADVSMPYKKVTKETRLGERDARLTITSRREERELLRHREEKKSFRASGRHRFAGREYPAEGYFKRPSSDDESNALEEHDFRESKAEEQRRRTQEEECMLQIEEEKQRRLMEEQQRWVEERELKRQIEEKELKRQMGEREFRRQMEEKEFRRKIDEKEFKRQVEERELKRQIEEKEMKRQIEEQREREMLRRASLNLKNRNDMVQDLIADSLREANIPQLSEDTAQKLKQLIAEAVRSVGTLDQDARRSIVSTSTGFGGMHPENITISRFVRPDKDIPESRCFEERYSRHITEVDNPFERRYDVHGGELERSERYEEKLMPQSGCFEEGYSRSVTEVNSLYQHGYNAYEGAVERESYQHNLKPQQSVYSMREVPVGHIGVDRAGSQPPKLRDPSGGCSDSAPRLESGGDSYMRNVYHSDVSPSQRQRQSFAQSLDSYTRQNIFSSDYAGNERQPLQDLKPSLLPAVEHDTDSHARLCAMKWSLANTATSYVPLSNSRKYMACSTPKPPGTEDVNQPEGSNYMYEDPAPRVTNSSRWQGDNSSSYMTLETKDSTQDYRNRMHDGRGQDRTHQTRYFM</sequence>
<dbReference type="GO" id="GO:0003723">
    <property type="term" value="F:RNA binding"/>
    <property type="evidence" value="ECO:0007669"/>
    <property type="project" value="TreeGrafter"/>
</dbReference>
<evidence type="ECO:0000313" key="2">
    <source>
        <dbReference type="EMBL" id="PNF16849.1"/>
    </source>
</evidence>
<accession>A0A2J7PKK9</accession>
<comment type="caution">
    <text evidence="2">The sequence shown here is derived from an EMBL/GenBank/DDBJ whole genome shotgun (WGS) entry which is preliminary data.</text>
</comment>
<evidence type="ECO:0000313" key="3">
    <source>
        <dbReference type="Proteomes" id="UP000235965"/>
    </source>
</evidence>
<feature type="compositionally biased region" description="Basic and acidic residues" evidence="1">
    <location>
        <begin position="504"/>
        <end position="522"/>
    </location>
</feature>
<dbReference type="Proteomes" id="UP000235965">
    <property type="component" value="Unassembled WGS sequence"/>
</dbReference>
<feature type="region of interest" description="Disordered" evidence="1">
    <location>
        <begin position="984"/>
        <end position="1004"/>
    </location>
</feature>
<dbReference type="Gene3D" id="2.40.50.1070">
    <property type="match status" value="1"/>
</dbReference>
<gene>
    <name evidence="2" type="ORF">B7P43_G16785</name>
</gene>
<dbReference type="Gene3D" id="3.40.50.150">
    <property type="entry name" value="Vaccinia Virus protein VP39"/>
    <property type="match status" value="1"/>
</dbReference>
<name>A0A2J7PKK9_9NEOP</name>
<proteinExistence type="predicted"/>
<feature type="non-terminal residue" evidence="2">
    <location>
        <position position="1"/>
    </location>
</feature>
<dbReference type="EMBL" id="NEVH01024539">
    <property type="protein sequence ID" value="PNF16849.1"/>
    <property type="molecule type" value="Genomic_DNA"/>
</dbReference>
<dbReference type="PANTHER" id="PTHR45904:SF2">
    <property type="entry name" value="TRNA (URACIL-5-)-METHYLTRANSFERASE HOMOLOG A"/>
    <property type="match status" value="1"/>
</dbReference>
<keyword evidence="3" id="KW-1185">Reference proteome</keyword>
<feature type="region of interest" description="Disordered" evidence="1">
    <location>
        <begin position="486"/>
        <end position="522"/>
    </location>
</feature>
<dbReference type="OrthoDB" id="10250660at2759"/>
<dbReference type="InterPro" id="IPR029063">
    <property type="entry name" value="SAM-dependent_MTases_sf"/>
</dbReference>
<dbReference type="AlphaFoldDB" id="A0A2J7PKK9"/>
<feature type="compositionally biased region" description="Basic and acidic residues" evidence="1">
    <location>
        <begin position="486"/>
        <end position="497"/>
    </location>
</feature>